<name>A0A101JA89_9ACTN</name>
<dbReference type="PANTHER" id="PTHR43849">
    <property type="entry name" value="BLL3936 PROTEIN"/>
    <property type="match status" value="1"/>
</dbReference>
<dbReference type="PANTHER" id="PTHR43849:SF2">
    <property type="entry name" value="BLL3936 PROTEIN"/>
    <property type="match status" value="1"/>
</dbReference>
<dbReference type="Proteomes" id="UP000053244">
    <property type="component" value="Unassembled WGS sequence"/>
</dbReference>
<dbReference type="OrthoDB" id="9759894at2"/>
<comment type="caution">
    <text evidence="3">The sequence shown here is derived from an EMBL/GenBank/DDBJ whole genome shotgun (WGS) entry which is preliminary data.</text>
</comment>
<dbReference type="Pfam" id="PF06808">
    <property type="entry name" value="DctM"/>
    <property type="match status" value="1"/>
</dbReference>
<evidence type="ECO:0000313" key="4">
    <source>
        <dbReference type="Proteomes" id="UP000053244"/>
    </source>
</evidence>
<proteinExistence type="predicted"/>
<feature type="transmembrane region" description="Helical" evidence="1">
    <location>
        <begin position="247"/>
        <end position="273"/>
    </location>
</feature>
<dbReference type="RefSeq" id="WP_067706773.1">
    <property type="nucleotide sequence ID" value="NZ_LLZH01000335.1"/>
</dbReference>
<feature type="transmembrane region" description="Helical" evidence="1">
    <location>
        <begin position="581"/>
        <end position="606"/>
    </location>
</feature>
<feature type="transmembrane region" description="Helical" evidence="1">
    <location>
        <begin position="466"/>
        <end position="486"/>
    </location>
</feature>
<feature type="transmembrane region" description="Helical" evidence="1">
    <location>
        <begin position="618"/>
        <end position="651"/>
    </location>
</feature>
<feature type="transmembrane region" description="Helical" evidence="1">
    <location>
        <begin position="122"/>
        <end position="139"/>
    </location>
</feature>
<protein>
    <submittedName>
        <fullName evidence="3">C4-dicarboxylate ABC transporter permease</fullName>
    </submittedName>
</protein>
<gene>
    <name evidence="3" type="ORF">ADL15_47095</name>
</gene>
<organism evidence="3 4">
    <name type="scientific">Actinoplanes awajinensis subsp. mycoplanecinus</name>
    <dbReference type="NCBI Taxonomy" id="135947"/>
    <lineage>
        <taxon>Bacteria</taxon>
        <taxon>Bacillati</taxon>
        <taxon>Actinomycetota</taxon>
        <taxon>Actinomycetes</taxon>
        <taxon>Micromonosporales</taxon>
        <taxon>Micromonosporaceae</taxon>
        <taxon>Actinoplanes</taxon>
    </lineage>
</organism>
<feature type="transmembrane region" description="Helical" evidence="1">
    <location>
        <begin position="493"/>
        <end position="520"/>
    </location>
</feature>
<evidence type="ECO:0000259" key="2">
    <source>
        <dbReference type="Pfam" id="PF06808"/>
    </source>
</evidence>
<accession>A0A101JA89</accession>
<feature type="transmembrane region" description="Helical" evidence="1">
    <location>
        <begin position="316"/>
        <end position="340"/>
    </location>
</feature>
<feature type="transmembrane region" description="Helical" evidence="1">
    <location>
        <begin position="146"/>
        <end position="163"/>
    </location>
</feature>
<reference evidence="3 4" key="1">
    <citation type="submission" date="2015-10" db="EMBL/GenBank/DDBJ databases">
        <authorList>
            <person name="Gilbert D.G."/>
        </authorList>
    </citation>
    <scope>NUCLEOTIDE SEQUENCE [LARGE SCALE GENOMIC DNA]</scope>
    <source>
        <strain evidence="3 4">NRRL B-16712</strain>
    </source>
</reference>
<evidence type="ECO:0000256" key="1">
    <source>
        <dbReference type="SAM" id="Phobius"/>
    </source>
</evidence>
<keyword evidence="1" id="KW-0472">Membrane</keyword>
<dbReference type="EMBL" id="LLZH01000335">
    <property type="protein sequence ID" value="KUL22985.1"/>
    <property type="molecule type" value="Genomic_DNA"/>
</dbReference>
<keyword evidence="4" id="KW-1185">Reference proteome</keyword>
<dbReference type="AlphaFoldDB" id="A0A101JA89"/>
<feature type="transmembrane region" description="Helical" evidence="1">
    <location>
        <begin position="27"/>
        <end position="48"/>
    </location>
</feature>
<feature type="transmembrane region" description="Helical" evidence="1">
    <location>
        <begin position="285"/>
        <end position="309"/>
    </location>
</feature>
<feature type="transmembrane region" description="Helical" evidence="1">
    <location>
        <begin position="552"/>
        <end position="569"/>
    </location>
</feature>
<sequence length="672" mass="69352">MGDGRSLAVDEPGALHYDDEERPARKLAGWAGSVVSVVAAGVGVFALWQVFRPLAQGSQFYLILFLAGTLPLVFLAYKSRVDRDDTPTWTDRILAGVALLVCLYPVNPFGGGYDGFLDRQGLLAPVDVVFGAVLLVLVVEAARRTTGWALPVVCAVFLLYGYYGGLLPQHWPIAHAGLDFGQIVDALYNSGSGFYGTPLDVAATYIVLFTIYGAVLDLSGASRFFVDLSVAAFRRSRSAAGRTAVAAGFLLGTVSGSGTATAVSVGAVTWPMLRRAGYPPEQAGGMLAAAGVGAILSPPTLGAAAFIVAEYLDVSYLTVLGWAMIPTLLYYLGIILAVEIDVRRFGVRAVDLPATSAGRLLTRFGYHFSSLILIVVLLALGESATRAVVYATLLAVAQSYLDRHAWLTPARLFQALAAGVRGVLPVVAVCAAAGVITAITTKTGLGAQLASLLVNGAQAITGNPAAVLALTVLLAAVALAILGLAVPVTASFIIGWVIIGPALLGLGVSAPAAAMFVFYYSVLSEVTPPTALAAVGASAITGGRTMPTMWQALKYALPAFLAPIAFVLTDRGEYLLARGPALGVLWTSAAAALAVLGLAVATGGWVPGVGRAGLPSRILAGIAGLFLLYLAPLTIGIGLAALAGSALLAAVGRARRRPEENVDQEGEACEES</sequence>
<dbReference type="InterPro" id="IPR010656">
    <property type="entry name" value="DctM"/>
</dbReference>
<feature type="transmembrane region" description="Helical" evidence="1">
    <location>
        <begin position="202"/>
        <end position="226"/>
    </location>
</feature>
<feature type="transmembrane region" description="Helical" evidence="1">
    <location>
        <begin position="89"/>
        <end position="110"/>
    </location>
</feature>
<dbReference type="NCBIfam" id="TIGR02123">
    <property type="entry name" value="TRAP_fused"/>
    <property type="match status" value="1"/>
</dbReference>
<feature type="transmembrane region" description="Helical" evidence="1">
    <location>
        <begin position="412"/>
        <end position="436"/>
    </location>
</feature>
<dbReference type="InterPro" id="IPR011853">
    <property type="entry name" value="TRAP_DctM-Dct_fused"/>
</dbReference>
<evidence type="ECO:0000313" key="3">
    <source>
        <dbReference type="EMBL" id="KUL22985.1"/>
    </source>
</evidence>
<keyword evidence="1" id="KW-0812">Transmembrane</keyword>
<keyword evidence="1" id="KW-1133">Transmembrane helix</keyword>
<feature type="domain" description="TRAP C4-dicarboxylate transport system permease DctM subunit" evidence="2">
    <location>
        <begin position="134"/>
        <end position="565"/>
    </location>
</feature>
<feature type="transmembrane region" description="Helical" evidence="1">
    <location>
        <begin position="60"/>
        <end position="77"/>
    </location>
</feature>